<accession>A0AA40ARI2</accession>
<sequence>MTSAGLLPSCFVSACANTLFLRDNPLNIHKAAVVARRTTRPSNNASPPQSHAHGRHRHRRTCVSPAPSYRRRRTSCAAYYPDFLRKTSFIFALSKAAPSKRTETARRVSRERPAMSQMTSLQHSLDDATSGPNPAPHRIRCGGSHDETQPRRLPEDVVPPSPSLSQSSDFFETRSSRSASTTSRTNRLSLTLPIAPPTSYPSRPTPVSSTVPSFPPTPLDSPFLLSPVDPSDFITAIAGQERRVLELREELNRAESELLKLKKQWTLHEAHRKRAERRNVEVLRPLAAPAVDPQDDPAAKRSVELDRRKALLLGQQSQQGTPERGRRRVFRGGHTRTLSLLSPTKLTDGFSVHEDEDDQDTFKPRFEENNSPYATRFAPITPGQLAKRASWAPRSTDQASAGVKQIAQDLKHGLWTFMEDLRQATVGEEPITGQGTYVRGGNGNMRHGVQISTSPLSPSSHAEDQDTIRASGANQRPRAAAVFDETPIATRSAEMESAPSRQMRPLTRSNTDASKAAAKRFSWTPLTVDSYDNDDWSNWDSPSVSSPRWSGTTVNGDIIPSIPEKRDDNDGTPLKSKSSKSRMSTSSTATTATTAAARSPSPTAPAANKLEELLPPVLNRLTPASIKRAASDLMTEWEKSLAPPHASIPTAVSDPVSQ</sequence>
<feature type="coiled-coil region" evidence="1">
    <location>
        <begin position="237"/>
        <end position="264"/>
    </location>
</feature>
<feature type="region of interest" description="Disordered" evidence="2">
    <location>
        <begin position="492"/>
        <end position="517"/>
    </location>
</feature>
<feature type="compositionally biased region" description="Low complexity" evidence="2">
    <location>
        <begin position="581"/>
        <end position="607"/>
    </location>
</feature>
<dbReference type="InterPro" id="IPR025122">
    <property type="entry name" value="DUF4048"/>
</dbReference>
<protein>
    <recommendedName>
        <fullName evidence="3">DUF4048 domain-containing protein</fullName>
    </recommendedName>
</protein>
<gene>
    <name evidence="4" type="ORF">B0H67DRAFT_600094</name>
</gene>
<evidence type="ECO:0000256" key="1">
    <source>
        <dbReference type="SAM" id="Coils"/>
    </source>
</evidence>
<feature type="compositionally biased region" description="Low complexity" evidence="2">
    <location>
        <begin position="176"/>
        <end position="192"/>
    </location>
</feature>
<evidence type="ECO:0000313" key="4">
    <source>
        <dbReference type="EMBL" id="KAK0720668.1"/>
    </source>
</evidence>
<feature type="region of interest" description="Disordered" evidence="2">
    <location>
        <begin position="100"/>
        <end position="213"/>
    </location>
</feature>
<dbReference type="Pfam" id="PF13257">
    <property type="entry name" value="DUF4048"/>
    <property type="match status" value="1"/>
</dbReference>
<feature type="compositionally biased region" description="Low complexity" evidence="2">
    <location>
        <begin position="200"/>
        <end position="212"/>
    </location>
</feature>
<reference evidence="4" key="1">
    <citation type="submission" date="2023-06" db="EMBL/GenBank/DDBJ databases">
        <title>Genome-scale phylogeny and comparative genomics of the fungal order Sordariales.</title>
        <authorList>
            <consortium name="Lawrence Berkeley National Laboratory"/>
            <person name="Hensen N."/>
            <person name="Bonometti L."/>
            <person name="Westerberg I."/>
            <person name="Brannstrom I.O."/>
            <person name="Guillou S."/>
            <person name="Cros-Aarteil S."/>
            <person name="Calhoun S."/>
            <person name="Haridas S."/>
            <person name="Kuo A."/>
            <person name="Mondo S."/>
            <person name="Pangilinan J."/>
            <person name="Riley R."/>
            <person name="Labutti K."/>
            <person name="Andreopoulos B."/>
            <person name="Lipzen A."/>
            <person name="Chen C."/>
            <person name="Yanf M."/>
            <person name="Daum C."/>
            <person name="Ng V."/>
            <person name="Clum A."/>
            <person name="Steindorff A."/>
            <person name="Ohm R."/>
            <person name="Martin F."/>
            <person name="Silar P."/>
            <person name="Natvig D."/>
            <person name="Lalanne C."/>
            <person name="Gautier V."/>
            <person name="Ament-Velasquez S.L."/>
            <person name="Kruys A."/>
            <person name="Hutchinson M.I."/>
            <person name="Powell A.J."/>
            <person name="Barry K."/>
            <person name="Miller A.N."/>
            <person name="Grigoriev I.V."/>
            <person name="Debuchy R."/>
            <person name="Gladieux P."/>
            <person name="Thoren M.H."/>
            <person name="Johannesson H."/>
        </authorList>
    </citation>
    <scope>NUCLEOTIDE SEQUENCE</scope>
    <source>
        <strain evidence="4">SMH4607-1</strain>
    </source>
</reference>
<feature type="region of interest" description="Disordered" evidence="2">
    <location>
        <begin position="37"/>
        <end position="67"/>
    </location>
</feature>
<feature type="region of interest" description="Disordered" evidence="2">
    <location>
        <begin position="313"/>
        <end position="333"/>
    </location>
</feature>
<comment type="caution">
    <text evidence="4">The sequence shown here is derived from an EMBL/GenBank/DDBJ whole genome shotgun (WGS) entry which is preliminary data.</text>
</comment>
<dbReference type="EMBL" id="JAUKUA010000003">
    <property type="protein sequence ID" value="KAK0720668.1"/>
    <property type="molecule type" value="Genomic_DNA"/>
</dbReference>
<proteinExistence type="predicted"/>
<keyword evidence="5" id="KW-1185">Reference proteome</keyword>
<feature type="domain" description="DUF4048" evidence="3">
    <location>
        <begin position="334"/>
        <end position="544"/>
    </location>
</feature>
<feature type="compositionally biased region" description="Basic residues" evidence="2">
    <location>
        <begin position="52"/>
        <end position="61"/>
    </location>
</feature>
<feature type="compositionally biased region" description="Low complexity" evidence="2">
    <location>
        <begin position="538"/>
        <end position="547"/>
    </location>
</feature>
<keyword evidence="1" id="KW-0175">Coiled coil</keyword>
<dbReference type="AlphaFoldDB" id="A0AA40ARI2"/>
<feature type="region of interest" description="Disordered" evidence="2">
    <location>
        <begin position="639"/>
        <end position="658"/>
    </location>
</feature>
<feature type="region of interest" description="Disordered" evidence="2">
    <location>
        <begin position="453"/>
        <end position="479"/>
    </location>
</feature>
<evidence type="ECO:0000256" key="2">
    <source>
        <dbReference type="SAM" id="MobiDB-lite"/>
    </source>
</evidence>
<name>A0AA40ARI2_9PEZI</name>
<organism evidence="4 5">
    <name type="scientific">Lasiosphaeris hirsuta</name>
    <dbReference type="NCBI Taxonomy" id="260670"/>
    <lineage>
        <taxon>Eukaryota</taxon>
        <taxon>Fungi</taxon>
        <taxon>Dikarya</taxon>
        <taxon>Ascomycota</taxon>
        <taxon>Pezizomycotina</taxon>
        <taxon>Sordariomycetes</taxon>
        <taxon>Sordariomycetidae</taxon>
        <taxon>Sordariales</taxon>
        <taxon>Lasiosphaeriaceae</taxon>
        <taxon>Lasiosphaeris</taxon>
    </lineage>
</organism>
<evidence type="ECO:0000313" key="5">
    <source>
        <dbReference type="Proteomes" id="UP001172102"/>
    </source>
</evidence>
<evidence type="ECO:0000259" key="3">
    <source>
        <dbReference type="Pfam" id="PF13257"/>
    </source>
</evidence>
<feature type="compositionally biased region" description="Basic and acidic residues" evidence="2">
    <location>
        <begin position="143"/>
        <end position="155"/>
    </location>
</feature>
<feature type="compositionally biased region" description="Basic and acidic residues" evidence="2">
    <location>
        <begin position="100"/>
        <end position="113"/>
    </location>
</feature>
<dbReference type="Proteomes" id="UP001172102">
    <property type="component" value="Unassembled WGS sequence"/>
</dbReference>
<feature type="compositionally biased region" description="Polar residues" evidence="2">
    <location>
        <begin position="40"/>
        <end position="49"/>
    </location>
</feature>
<feature type="region of interest" description="Disordered" evidence="2">
    <location>
        <begin position="532"/>
        <end position="610"/>
    </location>
</feature>